<dbReference type="HOGENOM" id="CLU_3197405_0_0_5"/>
<keyword evidence="2" id="KW-1185">Reference proteome</keyword>
<organism evidence="1 2">
    <name type="scientific">Candidatus Endolissoclinum faulkneri L2</name>
    <dbReference type="NCBI Taxonomy" id="1193729"/>
    <lineage>
        <taxon>Bacteria</taxon>
        <taxon>Pseudomonadati</taxon>
        <taxon>Pseudomonadota</taxon>
        <taxon>Alphaproteobacteria</taxon>
        <taxon>Rhodospirillales</taxon>
        <taxon>Rhodospirillaceae</taxon>
        <taxon>Candidatus Endolissoclinum</taxon>
    </lineage>
</organism>
<dbReference type="KEGG" id="thal:A1OE_912"/>
<sequence>MSKSMRRHPKNICLTGYYFRQGNQYIDTNKYNKYLICLRKEATCH</sequence>
<evidence type="ECO:0000313" key="1">
    <source>
        <dbReference type="EMBL" id="AFX99096.1"/>
    </source>
</evidence>
<reference evidence="1 2" key="1">
    <citation type="journal article" date="2012" name="Proc. Natl. Acad. Sci. U.S.A.">
        <title>Genome streamlining and chemical defense in a coral reef symbiosis.</title>
        <authorList>
            <person name="Kwan J.C."/>
            <person name="Donia M.S."/>
            <person name="Han A.W."/>
            <person name="Hirose E."/>
            <person name="Haygood M.G."/>
            <person name="Schmidt E.W."/>
        </authorList>
    </citation>
    <scope>NUCLEOTIDE SEQUENCE [LARGE SCALE GENOMIC DNA]</scope>
    <source>
        <strain evidence="1 2">L2</strain>
    </source>
</reference>
<name>K7ZD19_9PROT</name>
<evidence type="ECO:0000313" key="2">
    <source>
        <dbReference type="Proteomes" id="UP000010077"/>
    </source>
</evidence>
<protein>
    <submittedName>
        <fullName evidence="1">Uncharacterized protein</fullName>
    </submittedName>
</protein>
<gene>
    <name evidence="1" type="ORF">A1OE_912</name>
</gene>
<dbReference type="AlphaFoldDB" id="K7ZD19"/>
<dbReference type="Proteomes" id="UP000010077">
    <property type="component" value="Chromosome"/>
</dbReference>
<proteinExistence type="predicted"/>
<dbReference type="EMBL" id="CP003539">
    <property type="protein sequence ID" value="AFX99096.1"/>
    <property type="molecule type" value="Genomic_DNA"/>
</dbReference>
<accession>K7ZD19</accession>